<dbReference type="OrthoDB" id="3063716at2759"/>
<keyword evidence="3" id="KW-1185">Reference proteome</keyword>
<organism evidence="2 3">
    <name type="scientific">Heterobasidion irregulare (strain TC 32-1)</name>
    <dbReference type="NCBI Taxonomy" id="747525"/>
    <lineage>
        <taxon>Eukaryota</taxon>
        <taxon>Fungi</taxon>
        <taxon>Dikarya</taxon>
        <taxon>Basidiomycota</taxon>
        <taxon>Agaricomycotina</taxon>
        <taxon>Agaricomycetes</taxon>
        <taxon>Russulales</taxon>
        <taxon>Bondarzewiaceae</taxon>
        <taxon>Heterobasidion</taxon>
        <taxon>Heterobasidion annosum species complex</taxon>
    </lineage>
</organism>
<name>W4KE16_HETIT</name>
<dbReference type="RefSeq" id="XP_009545547.1">
    <property type="nucleotide sequence ID" value="XM_009547252.1"/>
</dbReference>
<evidence type="ECO:0000313" key="2">
    <source>
        <dbReference type="EMBL" id="ETW83276.1"/>
    </source>
</evidence>
<dbReference type="AlphaFoldDB" id="W4KE16"/>
<dbReference type="GeneID" id="20673394"/>
<dbReference type="KEGG" id="hir:HETIRDRAFT_417228"/>
<sequence length="268" mass="30208">MTALPRFANSHHLPQSIETTSRSAIYHVLDEREQEIDSSLLTDLTALVKRRLGDITMTSRKKRKLKHRAETDAISEGRIVGRNLDSYWEPPCEDDDSEAEVRKRRAEAAAVDFTWLSRESHKSSVARSNEQRKVLHASGSVSSSSPPILLVEWPAKPYSKLTTLQQLAGPAALPSPHDPSLAGHYCTAVSVQSSDTRAEPRKASKKKRKYVKERPPPRFWRPVSSWGGKSMGYAMGYEGSWAVDDEEPQNIRYVRDTMKKGILVSMMY</sequence>
<dbReference type="EMBL" id="KI925457">
    <property type="protein sequence ID" value="ETW83276.1"/>
    <property type="molecule type" value="Genomic_DNA"/>
</dbReference>
<gene>
    <name evidence="2" type="ORF">HETIRDRAFT_417228</name>
</gene>
<proteinExistence type="predicted"/>
<feature type="region of interest" description="Disordered" evidence="1">
    <location>
        <begin position="190"/>
        <end position="214"/>
    </location>
</feature>
<dbReference type="Proteomes" id="UP000030671">
    <property type="component" value="Unassembled WGS sequence"/>
</dbReference>
<accession>W4KE16</accession>
<dbReference type="eggNOG" id="ENOG502T110">
    <property type="taxonomic scope" value="Eukaryota"/>
</dbReference>
<evidence type="ECO:0000256" key="1">
    <source>
        <dbReference type="SAM" id="MobiDB-lite"/>
    </source>
</evidence>
<reference evidence="2 3" key="1">
    <citation type="journal article" date="2012" name="New Phytol.">
        <title>Insight into trade-off between wood decay and parasitism from the genome of a fungal forest pathogen.</title>
        <authorList>
            <person name="Olson A."/>
            <person name="Aerts A."/>
            <person name="Asiegbu F."/>
            <person name="Belbahri L."/>
            <person name="Bouzid O."/>
            <person name="Broberg A."/>
            <person name="Canback B."/>
            <person name="Coutinho P.M."/>
            <person name="Cullen D."/>
            <person name="Dalman K."/>
            <person name="Deflorio G."/>
            <person name="van Diepen L.T."/>
            <person name="Dunand C."/>
            <person name="Duplessis S."/>
            <person name="Durling M."/>
            <person name="Gonthier P."/>
            <person name="Grimwood J."/>
            <person name="Fossdal C.G."/>
            <person name="Hansson D."/>
            <person name="Henrissat B."/>
            <person name="Hietala A."/>
            <person name="Himmelstrand K."/>
            <person name="Hoffmeister D."/>
            <person name="Hogberg N."/>
            <person name="James T.Y."/>
            <person name="Karlsson M."/>
            <person name="Kohler A."/>
            <person name="Kues U."/>
            <person name="Lee Y.H."/>
            <person name="Lin Y.C."/>
            <person name="Lind M."/>
            <person name="Lindquist E."/>
            <person name="Lombard V."/>
            <person name="Lucas S."/>
            <person name="Lunden K."/>
            <person name="Morin E."/>
            <person name="Murat C."/>
            <person name="Park J."/>
            <person name="Raffaello T."/>
            <person name="Rouze P."/>
            <person name="Salamov A."/>
            <person name="Schmutz J."/>
            <person name="Solheim H."/>
            <person name="Stahlberg J."/>
            <person name="Velez H."/>
            <person name="de Vries R.P."/>
            <person name="Wiebenga A."/>
            <person name="Woodward S."/>
            <person name="Yakovlev I."/>
            <person name="Garbelotto M."/>
            <person name="Martin F."/>
            <person name="Grigoriev I.V."/>
            <person name="Stenlid J."/>
        </authorList>
    </citation>
    <scope>NUCLEOTIDE SEQUENCE [LARGE SCALE GENOMIC DNA]</scope>
    <source>
        <strain evidence="2 3">TC 32-1</strain>
    </source>
</reference>
<protein>
    <submittedName>
        <fullName evidence="2">Uncharacterized protein</fullName>
    </submittedName>
</protein>
<dbReference type="HOGENOM" id="CLU_088642_0_0_1"/>
<evidence type="ECO:0000313" key="3">
    <source>
        <dbReference type="Proteomes" id="UP000030671"/>
    </source>
</evidence>
<dbReference type="InParanoid" id="W4KE16"/>